<gene>
    <name evidence="13" type="ORF">DFR29_11269</name>
</gene>
<feature type="transmembrane region" description="Helical" evidence="9">
    <location>
        <begin position="192"/>
        <end position="214"/>
    </location>
</feature>
<feature type="transmembrane region" description="Helical" evidence="9">
    <location>
        <begin position="296"/>
        <end position="314"/>
    </location>
</feature>
<evidence type="ECO:0000256" key="3">
    <source>
        <dbReference type="ARBA" id="ARBA00022475"/>
    </source>
</evidence>
<keyword evidence="4 9" id="KW-0812">Transmembrane</keyword>
<dbReference type="GO" id="GO:0034040">
    <property type="term" value="F:ATPase-coupled lipid transmembrane transporter activity"/>
    <property type="evidence" value="ECO:0007669"/>
    <property type="project" value="TreeGrafter"/>
</dbReference>
<accession>A0A4R6YRL5</accession>
<dbReference type="GO" id="GO:0005524">
    <property type="term" value="F:ATP binding"/>
    <property type="evidence" value="ECO:0007669"/>
    <property type="project" value="UniProtKB-KW"/>
</dbReference>
<dbReference type="PANTHER" id="PTHR24221:SF606">
    <property type="entry name" value="COLICIN V SECRETION-PROCESSING ATP-BINDING PROTEIN"/>
    <property type="match status" value="1"/>
</dbReference>
<dbReference type="Gene3D" id="1.20.1560.10">
    <property type="entry name" value="ABC transporter type 1, transmembrane domain"/>
    <property type="match status" value="1"/>
</dbReference>
<comment type="caution">
    <text evidence="13">The sequence shown here is derived from an EMBL/GenBank/DDBJ whole genome shotgun (WGS) entry which is preliminary data.</text>
</comment>
<dbReference type="FunFam" id="3.40.50.300:FF:000299">
    <property type="entry name" value="ABC transporter ATP-binding protein/permease"/>
    <property type="match status" value="1"/>
</dbReference>
<protein>
    <submittedName>
        <fullName evidence="13">ATP-binding cassette subfamily B protein RaxB</fullName>
    </submittedName>
</protein>
<keyword evidence="2" id="KW-0813">Transport</keyword>
<evidence type="ECO:0000256" key="4">
    <source>
        <dbReference type="ARBA" id="ARBA00022692"/>
    </source>
</evidence>
<evidence type="ECO:0000256" key="2">
    <source>
        <dbReference type="ARBA" id="ARBA00022448"/>
    </source>
</evidence>
<dbReference type="PROSITE" id="PS50929">
    <property type="entry name" value="ABC_TM1F"/>
    <property type="match status" value="1"/>
</dbReference>
<comment type="subcellular location">
    <subcellularLocation>
        <location evidence="1">Cell membrane</location>
        <topology evidence="1">Multi-pass membrane protein</topology>
    </subcellularLocation>
</comment>
<evidence type="ECO:0000259" key="11">
    <source>
        <dbReference type="PROSITE" id="PS50929"/>
    </source>
</evidence>
<feature type="transmembrane region" description="Helical" evidence="9">
    <location>
        <begin position="394"/>
        <end position="419"/>
    </location>
</feature>
<sequence length="695" mass="75468">MREAIVAAEAAECGLACLAMIAAHHGQHYTLRELRQRFPTSMKGVTLARLIAIASELGLQGRALRIELDQLEQLAMPCVLHWDLSHFVVLLRSGRRGITVLDPASGLRELSYAQASAHFTGVALELSPTADFRPRPASPAIGVRELTGPVDGLAKALGLVLVLSLSLQVFVVLAPFYLQWVVDQVLVSADRGLLVVLGLGFGCVLLLQVGTGVLRGWTVVYLSARLGLAWAGNVFIHLQKLGLDFFHKRQLADIVSRMNSIQSIQRTLTTSFVEGIVDGLMAAVTLAMMLLYSAKLALVTLAAVALYFILRLAAFRGLRDGTEKQLLAAARQQGHLLESIRGAQSVKLAGAEAERRSVYFNLMHESVGSDVRVARLGLGFGAANQIIFGIERIAVIWIAAHLAMRNVFSVGMLIAYLAYKDQFALRVAGLVDKCMELRMLRLHGERLADIVLSEAEAEVVCAALPAVCRIEVEALGFRYGAGEAWVVEDCSFVVEEGESVAIVGASGSGKTTLVKLMLGLLVPERGRICLGGRDLAQIGARNYRKIVGAVMQDDQLFAGSLADNIAFGDVQCDLQRVEEAARLAAVHDEIQSMPMGYHSLVGDMGTVLSGGQKQRVILARALYRNPRILFLDEATSHLDVERERLVNDAVRDLRLTKVIIAHRPETIASADRVLLLRDGRIVPLASPQRLHDVCA</sequence>
<proteinExistence type="predicted"/>
<dbReference type="CDD" id="cd18567">
    <property type="entry name" value="ABC_6TM_CvaB_RaxB_like"/>
    <property type="match status" value="1"/>
</dbReference>
<evidence type="ECO:0000313" key="14">
    <source>
        <dbReference type="Proteomes" id="UP000295293"/>
    </source>
</evidence>
<dbReference type="GO" id="GO:0016887">
    <property type="term" value="F:ATP hydrolysis activity"/>
    <property type="evidence" value="ECO:0007669"/>
    <property type="project" value="InterPro"/>
</dbReference>
<dbReference type="InterPro" id="IPR039421">
    <property type="entry name" value="Type_1_exporter"/>
</dbReference>
<dbReference type="SUPFAM" id="SSF90123">
    <property type="entry name" value="ABC transporter transmembrane region"/>
    <property type="match status" value="1"/>
</dbReference>
<dbReference type="InterPro" id="IPR017871">
    <property type="entry name" value="ABC_transporter-like_CS"/>
</dbReference>
<dbReference type="Proteomes" id="UP000295293">
    <property type="component" value="Unassembled WGS sequence"/>
</dbReference>
<dbReference type="GO" id="GO:0005886">
    <property type="term" value="C:plasma membrane"/>
    <property type="evidence" value="ECO:0007669"/>
    <property type="project" value="UniProtKB-SubCell"/>
</dbReference>
<keyword evidence="5" id="KW-0547">Nucleotide-binding</keyword>
<name>A0A4R6YRL5_9GAMM</name>
<dbReference type="InterPro" id="IPR011527">
    <property type="entry name" value="ABC1_TM_dom"/>
</dbReference>
<dbReference type="PANTHER" id="PTHR24221">
    <property type="entry name" value="ATP-BINDING CASSETTE SUB-FAMILY B"/>
    <property type="match status" value="1"/>
</dbReference>
<evidence type="ECO:0000256" key="9">
    <source>
        <dbReference type="SAM" id="Phobius"/>
    </source>
</evidence>
<evidence type="ECO:0000256" key="5">
    <source>
        <dbReference type="ARBA" id="ARBA00022741"/>
    </source>
</evidence>
<keyword evidence="6 13" id="KW-0067">ATP-binding</keyword>
<dbReference type="SMART" id="SM00382">
    <property type="entry name" value="AAA"/>
    <property type="match status" value="1"/>
</dbReference>
<dbReference type="GO" id="GO:0006508">
    <property type="term" value="P:proteolysis"/>
    <property type="evidence" value="ECO:0007669"/>
    <property type="project" value="InterPro"/>
</dbReference>
<feature type="domain" description="ABC transmembrane type-1" evidence="11">
    <location>
        <begin position="159"/>
        <end position="439"/>
    </location>
</feature>
<evidence type="ECO:0000313" key="13">
    <source>
        <dbReference type="EMBL" id="TDR40755.1"/>
    </source>
</evidence>
<dbReference type="PROSITE" id="PS00211">
    <property type="entry name" value="ABC_TRANSPORTER_1"/>
    <property type="match status" value="1"/>
</dbReference>
<dbReference type="GO" id="GO:0008233">
    <property type="term" value="F:peptidase activity"/>
    <property type="evidence" value="ECO:0007669"/>
    <property type="project" value="InterPro"/>
</dbReference>
<dbReference type="Pfam" id="PF00005">
    <property type="entry name" value="ABC_tran"/>
    <property type="match status" value="1"/>
</dbReference>
<dbReference type="Gene3D" id="3.40.50.300">
    <property type="entry name" value="P-loop containing nucleotide triphosphate hydrolases"/>
    <property type="match status" value="1"/>
</dbReference>
<dbReference type="AlphaFoldDB" id="A0A4R6YRL5"/>
<evidence type="ECO:0000256" key="8">
    <source>
        <dbReference type="ARBA" id="ARBA00023136"/>
    </source>
</evidence>
<dbReference type="GO" id="GO:0140359">
    <property type="term" value="F:ABC-type transporter activity"/>
    <property type="evidence" value="ECO:0007669"/>
    <property type="project" value="InterPro"/>
</dbReference>
<dbReference type="RefSeq" id="WP_133820126.1">
    <property type="nucleotide sequence ID" value="NZ_SNZH01000012.1"/>
</dbReference>
<dbReference type="InterPro" id="IPR003593">
    <property type="entry name" value="AAA+_ATPase"/>
</dbReference>
<dbReference type="InterPro" id="IPR036640">
    <property type="entry name" value="ABC1_TM_sf"/>
</dbReference>
<feature type="transmembrane region" description="Helical" evidence="9">
    <location>
        <begin position="226"/>
        <end position="246"/>
    </location>
</feature>
<feature type="domain" description="ABC transporter" evidence="10">
    <location>
        <begin position="470"/>
        <end position="695"/>
    </location>
</feature>
<keyword evidence="7 9" id="KW-1133">Transmembrane helix</keyword>
<dbReference type="SUPFAM" id="SSF52540">
    <property type="entry name" value="P-loop containing nucleoside triphosphate hydrolases"/>
    <property type="match status" value="1"/>
</dbReference>
<dbReference type="EMBL" id="SNZH01000012">
    <property type="protein sequence ID" value="TDR40755.1"/>
    <property type="molecule type" value="Genomic_DNA"/>
</dbReference>
<evidence type="ECO:0000259" key="10">
    <source>
        <dbReference type="PROSITE" id="PS50893"/>
    </source>
</evidence>
<feature type="domain" description="Peptidase C39" evidence="12">
    <location>
        <begin position="7"/>
        <end position="126"/>
    </location>
</feature>
<feature type="transmembrane region" description="Helical" evidence="9">
    <location>
        <begin position="156"/>
        <end position="180"/>
    </location>
</feature>
<reference evidence="13 14" key="1">
    <citation type="submission" date="2019-03" db="EMBL/GenBank/DDBJ databases">
        <title>Genomic Encyclopedia of Type Strains, Phase IV (KMG-IV): sequencing the most valuable type-strain genomes for metagenomic binning, comparative biology and taxonomic classification.</title>
        <authorList>
            <person name="Goeker M."/>
        </authorList>
    </citation>
    <scope>NUCLEOTIDE SEQUENCE [LARGE SCALE GENOMIC DNA]</scope>
    <source>
        <strain evidence="13 14">DSM 21667</strain>
    </source>
</reference>
<organism evidence="13 14">
    <name type="scientific">Tahibacter aquaticus</name>
    <dbReference type="NCBI Taxonomy" id="520092"/>
    <lineage>
        <taxon>Bacteria</taxon>
        <taxon>Pseudomonadati</taxon>
        <taxon>Pseudomonadota</taxon>
        <taxon>Gammaproteobacteria</taxon>
        <taxon>Lysobacterales</taxon>
        <taxon>Rhodanobacteraceae</taxon>
        <taxon>Tahibacter</taxon>
    </lineage>
</organism>
<evidence type="ECO:0000256" key="1">
    <source>
        <dbReference type="ARBA" id="ARBA00004651"/>
    </source>
</evidence>
<dbReference type="Gene3D" id="3.90.70.10">
    <property type="entry name" value="Cysteine proteinases"/>
    <property type="match status" value="1"/>
</dbReference>
<evidence type="ECO:0000259" key="12">
    <source>
        <dbReference type="PROSITE" id="PS50990"/>
    </source>
</evidence>
<dbReference type="CDD" id="cd03246">
    <property type="entry name" value="ABCC_Protease_Secretion"/>
    <property type="match status" value="1"/>
</dbReference>
<dbReference type="InterPro" id="IPR005074">
    <property type="entry name" value="Peptidase_C39"/>
</dbReference>
<keyword evidence="8 9" id="KW-0472">Membrane</keyword>
<dbReference type="PROSITE" id="PS50893">
    <property type="entry name" value="ABC_TRANSPORTER_2"/>
    <property type="match status" value="1"/>
</dbReference>
<keyword evidence="3" id="KW-1003">Cell membrane</keyword>
<dbReference type="PROSITE" id="PS50990">
    <property type="entry name" value="PEPTIDASE_C39"/>
    <property type="match status" value="1"/>
</dbReference>
<dbReference type="InterPro" id="IPR027417">
    <property type="entry name" value="P-loop_NTPase"/>
</dbReference>
<evidence type="ECO:0000256" key="7">
    <source>
        <dbReference type="ARBA" id="ARBA00022989"/>
    </source>
</evidence>
<dbReference type="OrthoDB" id="6828292at2"/>
<keyword evidence="14" id="KW-1185">Reference proteome</keyword>
<dbReference type="InterPro" id="IPR003439">
    <property type="entry name" value="ABC_transporter-like_ATP-bd"/>
</dbReference>
<dbReference type="Pfam" id="PF00664">
    <property type="entry name" value="ABC_membrane"/>
    <property type="match status" value="1"/>
</dbReference>
<evidence type="ECO:0000256" key="6">
    <source>
        <dbReference type="ARBA" id="ARBA00022840"/>
    </source>
</evidence>
<dbReference type="Pfam" id="PF03412">
    <property type="entry name" value="Peptidase_C39"/>
    <property type="match status" value="1"/>
</dbReference>